<dbReference type="InterPro" id="IPR023299">
    <property type="entry name" value="ATPase_P-typ_cyto_dom_N"/>
</dbReference>
<dbReference type="InterPro" id="IPR022141">
    <property type="entry name" value="ATP_Ca_trans_C"/>
</dbReference>
<evidence type="ECO:0000256" key="3">
    <source>
        <dbReference type="ARBA" id="ARBA00022448"/>
    </source>
</evidence>
<feature type="compositionally biased region" description="Basic residues" evidence="17">
    <location>
        <begin position="86"/>
        <end position="98"/>
    </location>
</feature>
<evidence type="ECO:0000256" key="12">
    <source>
        <dbReference type="ARBA" id="ARBA00022967"/>
    </source>
</evidence>
<feature type="region of interest" description="Disordered" evidence="17">
    <location>
        <begin position="933"/>
        <end position="1025"/>
    </location>
</feature>
<dbReference type="Pfam" id="PF00689">
    <property type="entry name" value="Cation_ATPase_C"/>
    <property type="match status" value="1"/>
</dbReference>
<keyword evidence="11" id="KW-0112">Calmodulin-binding</keyword>
<dbReference type="InterPro" id="IPR006068">
    <property type="entry name" value="ATPase_P-typ_cation-transptr_C"/>
</dbReference>
<dbReference type="InterPro" id="IPR059000">
    <property type="entry name" value="ATPase_P-type_domA"/>
</dbReference>
<dbReference type="NCBIfam" id="TIGR01517">
    <property type="entry name" value="ATPase-IIB_Ca"/>
    <property type="match status" value="1"/>
</dbReference>
<evidence type="ECO:0000313" key="21">
    <source>
        <dbReference type="EMBL" id="JAB63723.1"/>
    </source>
</evidence>
<dbReference type="SFLD" id="SFLDG00002">
    <property type="entry name" value="C1.7:_P-type_atpase_like"/>
    <property type="match status" value="1"/>
</dbReference>
<dbReference type="InterPro" id="IPR023214">
    <property type="entry name" value="HAD_sf"/>
</dbReference>
<feature type="transmembrane region" description="Helical" evidence="16">
    <location>
        <begin position="721"/>
        <end position="742"/>
    </location>
</feature>
<dbReference type="Gene3D" id="1.20.1110.10">
    <property type="entry name" value="Calcium-transporting ATPase, transmembrane domain"/>
    <property type="match status" value="2"/>
</dbReference>
<feature type="compositionally biased region" description="Low complexity" evidence="17">
    <location>
        <begin position="999"/>
        <end position="1014"/>
    </location>
</feature>
<evidence type="ECO:0000256" key="4">
    <source>
        <dbReference type="ARBA" id="ARBA00022475"/>
    </source>
</evidence>
<reference evidence="21" key="1">
    <citation type="submission" date="2013-07" db="EMBL/GenBank/DDBJ databases">
        <title>Midgut Transcriptome Profiling of Anoplphora glabripennis, a Lignocellulose Degrading, Wood-Boring Cerambycid.</title>
        <authorList>
            <person name="Scully E.D."/>
            <person name="Hoover K."/>
            <person name="Carlson J.E."/>
            <person name="Tien M."/>
            <person name="Geib S.M."/>
        </authorList>
    </citation>
    <scope>NUCLEOTIDE SEQUENCE</scope>
</reference>
<keyword evidence="12" id="KW-1278">Translocase</keyword>
<dbReference type="SUPFAM" id="SSF81665">
    <property type="entry name" value="Calcium ATPase, transmembrane domain M"/>
    <property type="match status" value="1"/>
</dbReference>
<keyword evidence="8 16" id="KW-0547">Nucleotide-binding</keyword>
<dbReference type="InterPro" id="IPR023298">
    <property type="entry name" value="ATPase_P-typ_TM_dom_sf"/>
</dbReference>
<dbReference type="SUPFAM" id="SSF81653">
    <property type="entry name" value="Calcium ATPase, transduction domain A"/>
    <property type="match status" value="1"/>
</dbReference>
<comment type="caution">
    <text evidence="16">Lacks conserved residue(s) required for the propagation of feature annotation.</text>
</comment>
<dbReference type="PANTHER" id="PTHR24093">
    <property type="entry name" value="CATION TRANSPORTING ATPASE"/>
    <property type="match status" value="1"/>
</dbReference>
<dbReference type="Gene3D" id="3.40.50.1000">
    <property type="entry name" value="HAD superfamily/HAD-like"/>
    <property type="match status" value="1"/>
</dbReference>
<protein>
    <recommendedName>
        <fullName evidence="16">Calcium-transporting ATPase</fullName>
        <ecNumber evidence="16">7.2.2.10</ecNumber>
    </recommendedName>
</protein>
<keyword evidence="14 16" id="KW-0406">Ion transport</keyword>
<evidence type="ECO:0000259" key="19">
    <source>
        <dbReference type="Pfam" id="PF00689"/>
    </source>
</evidence>
<keyword evidence="4" id="KW-1003">Cell membrane</keyword>
<keyword evidence="3 16" id="KW-0813">Transport</keyword>
<feature type="transmembrane region" description="Helical" evidence="16">
    <location>
        <begin position="161"/>
        <end position="185"/>
    </location>
</feature>
<keyword evidence="16" id="KW-0109">Calcium transport</keyword>
<keyword evidence="16" id="KW-0106">Calcium</keyword>
<evidence type="ECO:0000256" key="17">
    <source>
        <dbReference type="SAM" id="MobiDB-lite"/>
    </source>
</evidence>
<comment type="function">
    <text evidence="16">Catalyzes the hydrolysis of ATP coupled with the transport of calcium.</text>
</comment>
<dbReference type="Pfam" id="PF13246">
    <property type="entry name" value="Cation_ATPase"/>
    <property type="match status" value="1"/>
</dbReference>
<dbReference type="Pfam" id="PF08282">
    <property type="entry name" value="Hydrolase_3"/>
    <property type="match status" value="1"/>
</dbReference>
<dbReference type="FunFam" id="1.20.1110.10:FF:000013">
    <property type="entry name" value="Calcium-transporting ATPase"/>
    <property type="match status" value="1"/>
</dbReference>
<comment type="catalytic activity">
    <reaction evidence="16">
        <text>Ca(2+)(in) + ATP + H2O = Ca(2+)(out) + ADP + phosphate + H(+)</text>
        <dbReference type="Rhea" id="RHEA:18105"/>
        <dbReference type="ChEBI" id="CHEBI:15377"/>
        <dbReference type="ChEBI" id="CHEBI:15378"/>
        <dbReference type="ChEBI" id="CHEBI:29108"/>
        <dbReference type="ChEBI" id="CHEBI:30616"/>
        <dbReference type="ChEBI" id="CHEBI:43474"/>
        <dbReference type="ChEBI" id="CHEBI:456216"/>
        <dbReference type="EC" id="7.2.2.10"/>
    </reaction>
</comment>
<feature type="compositionally biased region" description="Polar residues" evidence="17">
    <location>
        <begin position="965"/>
        <end position="974"/>
    </location>
</feature>
<dbReference type="GO" id="GO:0005524">
    <property type="term" value="F:ATP binding"/>
    <property type="evidence" value="ECO:0007669"/>
    <property type="project" value="UniProtKB-KW"/>
</dbReference>
<dbReference type="CDD" id="cd02081">
    <property type="entry name" value="P-type_ATPase_Ca_PMCA-like"/>
    <property type="match status" value="1"/>
</dbReference>
<dbReference type="Pfam" id="PF12424">
    <property type="entry name" value="ATP_Ca_trans_C"/>
    <property type="match status" value="1"/>
</dbReference>
<dbReference type="Gene3D" id="2.70.150.10">
    <property type="entry name" value="Calcium-transporting ATPase, cytoplasmic transduction domain A"/>
    <property type="match status" value="1"/>
</dbReference>
<comment type="subcellular location">
    <subcellularLocation>
        <location evidence="1">Cell membrane</location>
        <topology evidence="1">Multi-pass membrane protein</topology>
    </subcellularLocation>
    <subcellularLocation>
        <location evidence="16">Membrane</location>
        <topology evidence="16">Multi-pass membrane protein</topology>
    </subcellularLocation>
</comment>
<dbReference type="GO" id="GO:0005516">
    <property type="term" value="F:calmodulin binding"/>
    <property type="evidence" value="ECO:0007669"/>
    <property type="project" value="UniProtKB-KW"/>
</dbReference>
<keyword evidence="15 16" id="KW-0472">Membrane</keyword>
<evidence type="ECO:0000256" key="13">
    <source>
        <dbReference type="ARBA" id="ARBA00022989"/>
    </source>
</evidence>
<dbReference type="FunFam" id="1.20.1110.10:FF:000001">
    <property type="entry name" value="Calcium-transporting ATPase"/>
    <property type="match status" value="1"/>
</dbReference>
<dbReference type="GO" id="GO:0016887">
    <property type="term" value="F:ATP hydrolysis activity"/>
    <property type="evidence" value="ECO:0007669"/>
    <property type="project" value="InterPro"/>
</dbReference>
<dbReference type="EMBL" id="GALX01004743">
    <property type="protein sequence ID" value="JAB63723.1"/>
    <property type="molecule type" value="Transcribed_RNA"/>
</dbReference>
<keyword evidence="7" id="KW-0479">Metal-binding</keyword>
<dbReference type="Pfam" id="PF00122">
    <property type="entry name" value="E1-E2_ATPase"/>
    <property type="match status" value="1"/>
</dbReference>
<dbReference type="GO" id="GO:0046872">
    <property type="term" value="F:metal ion binding"/>
    <property type="evidence" value="ECO:0007669"/>
    <property type="project" value="UniProtKB-KW"/>
</dbReference>
<keyword evidence="5" id="KW-0597">Phosphoprotein</keyword>
<dbReference type="FunFam" id="3.40.1110.10:FF:000002">
    <property type="entry name" value="Calcium-transporting ATPase"/>
    <property type="match status" value="1"/>
</dbReference>
<evidence type="ECO:0000256" key="2">
    <source>
        <dbReference type="ARBA" id="ARBA00006124"/>
    </source>
</evidence>
<feature type="domain" description="P-type ATPase A" evidence="18">
    <location>
        <begin position="12"/>
        <end position="71"/>
    </location>
</feature>
<feature type="compositionally biased region" description="Low complexity" evidence="17">
    <location>
        <begin position="933"/>
        <end position="943"/>
    </location>
</feature>
<dbReference type="PRINTS" id="PR00119">
    <property type="entry name" value="CATATPASE"/>
</dbReference>
<dbReference type="GO" id="GO:0005388">
    <property type="term" value="F:P-type calcium transporter activity"/>
    <property type="evidence" value="ECO:0007669"/>
    <property type="project" value="UniProtKB-EC"/>
</dbReference>
<feature type="transmembrane region" description="Helical" evidence="16">
    <location>
        <begin position="762"/>
        <end position="780"/>
    </location>
</feature>
<keyword evidence="13 16" id="KW-1133">Transmembrane helix</keyword>
<feature type="transmembrane region" description="Helical" evidence="16">
    <location>
        <begin position="205"/>
        <end position="229"/>
    </location>
</feature>
<dbReference type="InterPro" id="IPR036412">
    <property type="entry name" value="HAD-like_sf"/>
</dbReference>
<dbReference type="NCBIfam" id="TIGR01494">
    <property type="entry name" value="ATPase_P-type"/>
    <property type="match status" value="2"/>
</dbReference>
<dbReference type="SFLD" id="SFLDS00003">
    <property type="entry name" value="Haloacid_Dehalogenase"/>
    <property type="match status" value="1"/>
</dbReference>
<evidence type="ECO:0000256" key="6">
    <source>
        <dbReference type="ARBA" id="ARBA00022692"/>
    </source>
</evidence>
<dbReference type="SUPFAM" id="SSF56784">
    <property type="entry name" value="HAD-like"/>
    <property type="match status" value="1"/>
</dbReference>
<evidence type="ECO:0000256" key="11">
    <source>
        <dbReference type="ARBA" id="ARBA00022860"/>
    </source>
</evidence>
<dbReference type="FunFam" id="3.40.50.1000:FF:000007">
    <property type="entry name" value="Calcium-transporting ATPase"/>
    <property type="match status" value="1"/>
</dbReference>
<dbReference type="InterPro" id="IPR008250">
    <property type="entry name" value="ATPase_P-typ_transduc_dom_A_sf"/>
</dbReference>
<evidence type="ECO:0000256" key="10">
    <source>
        <dbReference type="ARBA" id="ARBA00022842"/>
    </source>
</evidence>
<dbReference type="Gene3D" id="3.40.1110.10">
    <property type="entry name" value="Calcium-transporting ATPase, cytoplasmic domain N"/>
    <property type="match status" value="1"/>
</dbReference>
<gene>
    <name evidence="21" type="primary">AT2B3</name>
</gene>
<dbReference type="GO" id="GO:0051480">
    <property type="term" value="P:regulation of cytosolic calcium ion concentration"/>
    <property type="evidence" value="ECO:0007669"/>
    <property type="project" value="TreeGrafter"/>
</dbReference>
<feature type="transmembrane region" description="Helical" evidence="16">
    <location>
        <begin position="648"/>
        <end position="667"/>
    </location>
</feature>
<comment type="similarity">
    <text evidence="2">Belongs to the cation transport ATPase (P-type) (TC 3.A.3) family. Type IIB subfamily.</text>
</comment>
<evidence type="ECO:0000256" key="7">
    <source>
        <dbReference type="ARBA" id="ARBA00022723"/>
    </source>
</evidence>
<name>V5GU06_ANOGL</name>
<sequence>MVIFYRLMEFCIQSNDLKIDESSLTGESDHVKKGESFDPMVLSGTHVMEGSGKMLVSAVGVNSQAGIIFTLLGAAVDQQEAEIKKMKKEAKKQRKKKSLTGDEENVTGNSHMNSPAPVANKHDEAQDGKENHVSAEKSSSDSHRKEKSVLQAKLTKLAIQIGYAGSTIAVLTVLILVINFCIDIFLTNPRPWKNTYVNDLVRHFIIGVTVLVVAVPEGLPLAVTLSLAYSVKKMMKDNNLVRHLDACETMGNATAICSDKTGTLTTNRMTVVQSYICEQLCKTMPKFSDIPGHVGELIIQGIAVNCAYTSRVMPPDEVNELPKQVGNKTECALLGFVQGLGKNYQTIRDDYPEETFTRVYTFNSVRKSMSTVIPRAEGGYRLFTKGASEIILHKCAFIYGHDGRLEKFTRDMQERLLKQVIEPMACDGLRTICIAFREFVPGKAEINQVHIENEPNWDDEDNTVNNLTCLCVVGIEDPVRPEVPDAIKKCQKAGITVRMVTGDNVNTARSIATKCGIVKPNEDFLILEGKEFNRRIRDSTGEVQQHLLDKVWPKLRVLARSSPTDKYTLVKGIIDSNISDNREVVAVTGDGTNDGPALKKADVGFAMGIAGTDVAKEASDIILTDDNFSSIVKAVMWGRNVYDSIAKFLQFQLTVNVVAVIVAFIGACAVKDSPLKAVQMLWVNLIMDTLASLALATELPTDDLLLRKPYGRTKPLISRTMMKNILGQAIYQLAVIFSLLFVGDQLLDIESGRENIGKGPTQHFTVIFNSFVMMTLFNEFNARKIHGQRNVFEGIFTNPIFYTIWIGTCFAQVLIIQYGKMAFSTKSLSLEQWLWCLFFGVGTLLWGQLVTTVPTRKIPKILSWGRGHPEEYTEAIAIGEEKFDLDSDKKPRAGQILWIRGLTRLQTQLRVIRAFKSTLEDLEERRSVHSLHSLHSLRSSRSHTGPWPPRPLSDITYIDEDPATTKLSPQQASKTSERDDQRLLSPNTLRLPPHHPQFAHHAPSPAANAAANNSELPKPVHETRI</sequence>
<feature type="transmembrane region" description="Helical" evidence="16">
    <location>
        <begin position="832"/>
        <end position="853"/>
    </location>
</feature>
<dbReference type="PRINTS" id="PR00121">
    <property type="entry name" value="NAKATPASE"/>
</dbReference>
<feature type="domain" description="Plasma membrane calcium transporting P-type ATPase C-terminal" evidence="20">
    <location>
        <begin position="894"/>
        <end position="936"/>
    </location>
</feature>
<proteinExistence type="inferred from homology"/>
<evidence type="ECO:0000256" key="14">
    <source>
        <dbReference type="ARBA" id="ARBA00023065"/>
    </source>
</evidence>
<dbReference type="SUPFAM" id="SSF81660">
    <property type="entry name" value="Metal cation-transporting ATPase, ATP-binding domain N"/>
    <property type="match status" value="1"/>
</dbReference>
<dbReference type="InterPro" id="IPR006408">
    <property type="entry name" value="P-type_ATPase_IIB"/>
</dbReference>
<keyword evidence="10" id="KW-0460">Magnesium</keyword>
<feature type="domain" description="Cation-transporting P-type ATPase C-terminal" evidence="19">
    <location>
        <begin position="673"/>
        <end position="850"/>
    </location>
</feature>
<evidence type="ECO:0000256" key="5">
    <source>
        <dbReference type="ARBA" id="ARBA00022553"/>
    </source>
</evidence>
<dbReference type="GO" id="GO:0005886">
    <property type="term" value="C:plasma membrane"/>
    <property type="evidence" value="ECO:0007669"/>
    <property type="project" value="UniProtKB-SubCell"/>
</dbReference>
<dbReference type="PANTHER" id="PTHR24093:SF369">
    <property type="entry name" value="CALCIUM-TRANSPORTING ATPASE"/>
    <property type="match status" value="1"/>
</dbReference>
<dbReference type="InterPro" id="IPR018303">
    <property type="entry name" value="ATPase_P-typ_P_site"/>
</dbReference>
<evidence type="ECO:0000256" key="9">
    <source>
        <dbReference type="ARBA" id="ARBA00022840"/>
    </source>
</evidence>
<dbReference type="EC" id="7.2.2.10" evidence="16"/>
<dbReference type="InterPro" id="IPR044492">
    <property type="entry name" value="P_typ_ATPase_HD_dom"/>
</dbReference>
<evidence type="ECO:0000259" key="18">
    <source>
        <dbReference type="Pfam" id="PF00122"/>
    </source>
</evidence>
<evidence type="ECO:0000256" key="8">
    <source>
        <dbReference type="ARBA" id="ARBA00022741"/>
    </source>
</evidence>
<evidence type="ECO:0000256" key="15">
    <source>
        <dbReference type="ARBA" id="ARBA00023136"/>
    </source>
</evidence>
<dbReference type="SFLD" id="SFLDF00027">
    <property type="entry name" value="p-type_atpase"/>
    <property type="match status" value="1"/>
</dbReference>
<evidence type="ECO:0000256" key="1">
    <source>
        <dbReference type="ARBA" id="ARBA00004651"/>
    </source>
</evidence>
<accession>V5GU06</accession>
<keyword evidence="9 16" id="KW-0067">ATP-binding</keyword>
<dbReference type="PROSITE" id="PS00154">
    <property type="entry name" value="ATPASE_E1_E2"/>
    <property type="match status" value="1"/>
</dbReference>
<organism evidence="21">
    <name type="scientific">Anoplophora glabripennis</name>
    <name type="common">Asian longhorn beetle</name>
    <name type="synonym">Anoplophora nobilis</name>
    <dbReference type="NCBI Taxonomy" id="217634"/>
    <lineage>
        <taxon>Eukaryota</taxon>
        <taxon>Metazoa</taxon>
        <taxon>Ecdysozoa</taxon>
        <taxon>Arthropoda</taxon>
        <taxon>Hexapoda</taxon>
        <taxon>Insecta</taxon>
        <taxon>Pterygota</taxon>
        <taxon>Neoptera</taxon>
        <taxon>Endopterygota</taxon>
        <taxon>Coleoptera</taxon>
        <taxon>Polyphaga</taxon>
        <taxon>Cucujiformia</taxon>
        <taxon>Chrysomeloidea</taxon>
        <taxon>Cerambycidae</taxon>
        <taxon>Lamiinae</taxon>
        <taxon>Lamiini</taxon>
        <taxon>Anoplophora</taxon>
    </lineage>
</organism>
<feature type="compositionally biased region" description="Basic and acidic residues" evidence="17">
    <location>
        <begin position="120"/>
        <end position="146"/>
    </location>
</feature>
<dbReference type="AlphaFoldDB" id="V5GU06"/>
<dbReference type="InterPro" id="IPR001757">
    <property type="entry name" value="P_typ_ATPase"/>
</dbReference>
<evidence type="ECO:0000256" key="16">
    <source>
        <dbReference type="RuleBase" id="RU361146"/>
    </source>
</evidence>
<feature type="transmembrane region" description="Helical" evidence="16">
    <location>
        <begin position="800"/>
        <end position="820"/>
    </location>
</feature>
<keyword evidence="6 16" id="KW-0812">Transmembrane</keyword>
<evidence type="ECO:0000259" key="20">
    <source>
        <dbReference type="Pfam" id="PF12424"/>
    </source>
</evidence>
<feature type="region of interest" description="Disordered" evidence="17">
    <location>
        <begin position="86"/>
        <end position="146"/>
    </location>
</feature>